<keyword evidence="4" id="KW-1185">Reference proteome</keyword>
<evidence type="ECO:0000313" key="3">
    <source>
        <dbReference type="Proteomes" id="UP000657075"/>
    </source>
</evidence>
<reference evidence="4" key="3">
    <citation type="submission" date="2022-09" db="EMBL/GenBank/DDBJ databases">
        <title>Complete genome sequence of Vulcanisaeta souniana.</title>
        <authorList>
            <person name="Kato S."/>
            <person name="Itoh T."/>
            <person name="Ohkuma M."/>
        </authorList>
    </citation>
    <scope>NUCLEOTIDE SEQUENCE [LARGE SCALE GENOMIC DNA]</scope>
    <source>
        <strain evidence="4">JCM 11219</strain>
    </source>
</reference>
<dbReference type="AlphaFoldDB" id="A0A830EER0"/>
<dbReference type="EMBL" id="BMNM01000003">
    <property type="protein sequence ID" value="GGI75622.1"/>
    <property type="molecule type" value="Genomic_DNA"/>
</dbReference>
<protein>
    <submittedName>
        <fullName evidence="2">Uncharacterized protein</fullName>
    </submittedName>
</protein>
<organism evidence="2 3">
    <name type="scientific">Vulcanisaeta souniana JCM 11219</name>
    <dbReference type="NCBI Taxonomy" id="1293586"/>
    <lineage>
        <taxon>Archaea</taxon>
        <taxon>Thermoproteota</taxon>
        <taxon>Thermoprotei</taxon>
        <taxon>Thermoproteales</taxon>
        <taxon>Thermoproteaceae</taxon>
        <taxon>Vulcanisaeta</taxon>
    </lineage>
</organism>
<gene>
    <name evidence="2" type="ORF">GCM10007112_10500</name>
    <name evidence="1" type="ORF">Vsou_15390</name>
</gene>
<reference evidence="2" key="1">
    <citation type="journal article" date="2014" name="Int. J. Syst. Evol. Microbiol.">
        <title>Complete genome sequence of Corynebacterium casei LMG S-19264T (=DSM 44701T), isolated from a smear-ripened cheese.</title>
        <authorList>
            <consortium name="US DOE Joint Genome Institute (JGI-PGF)"/>
            <person name="Walter F."/>
            <person name="Albersmeier A."/>
            <person name="Kalinowski J."/>
            <person name="Ruckert C."/>
        </authorList>
    </citation>
    <scope>NUCLEOTIDE SEQUENCE</scope>
    <source>
        <strain evidence="2">JCM 11219</strain>
    </source>
</reference>
<dbReference type="Proteomes" id="UP000657075">
    <property type="component" value="Unassembled WGS sequence"/>
</dbReference>
<dbReference type="RefSeq" id="WP_188602993.1">
    <property type="nucleotide sequence ID" value="NZ_AP026830.1"/>
</dbReference>
<evidence type="ECO:0000313" key="2">
    <source>
        <dbReference type="EMBL" id="GGI75622.1"/>
    </source>
</evidence>
<dbReference type="EMBL" id="AP026830">
    <property type="protein sequence ID" value="BDR92446.1"/>
    <property type="molecule type" value="Genomic_DNA"/>
</dbReference>
<proteinExistence type="predicted"/>
<sequence length="49" mass="5604">MNELRGYGERPVLGDTEDENFLGTTMLGIFGLVLDLPRRELHPARMLMK</sequence>
<evidence type="ECO:0000313" key="4">
    <source>
        <dbReference type="Proteomes" id="UP001060771"/>
    </source>
</evidence>
<name>A0A830EER0_9CREN</name>
<evidence type="ECO:0000313" key="1">
    <source>
        <dbReference type="EMBL" id="BDR92446.1"/>
    </source>
</evidence>
<dbReference type="GeneID" id="76207089"/>
<dbReference type="OrthoDB" id="28066at2157"/>
<accession>A0A830EER0</accession>
<reference evidence="1" key="4">
    <citation type="journal article" date="2023" name="Microbiol. Resour. Announc.">
        <title>Complete Genome Sequence of Vulcanisaeta souniana Strain IC-059, a Hyperthermophilic Archaeon Isolated from Hot Spring Water in Japan.</title>
        <authorList>
            <person name="Kato S."/>
            <person name="Itoh T."/>
            <person name="Wu L."/>
            <person name="Ma J."/>
            <person name="Ohkuma M."/>
        </authorList>
    </citation>
    <scope>NUCLEOTIDE SEQUENCE</scope>
    <source>
        <strain evidence="1">JCM 11219</strain>
    </source>
</reference>
<reference evidence="2" key="2">
    <citation type="submission" date="2020-09" db="EMBL/GenBank/DDBJ databases">
        <authorList>
            <person name="Sun Q."/>
            <person name="Ohkuma M."/>
        </authorList>
    </citation>
    <scope>NUCLEOTIDE SEQUENCE</scope>
    <source>
        <strain evidence="2">JCM 11219</strain>
    </source>
</reference>
<dbReference type="Proteomes" id="UP001060771">
    <property type="component" value="Chromosome"/>
</dbReference>